<comment type="similarity">
    <text evidence="1">Belongs to the NADH dehydrogenase family.</text>
</comment>
<keyword evidence="14" id="KW-1185">Reference proteome</keyword>
<feature type="domain" description="External alternative NADH-ubiquinone oxidoreductase-like C-terminal" evidence="12">
    <location>
        <begin position="348"/>
        <end position="405"/>
    </location>
</feature>
<evidence type="ECO:0000256" key="5">
    <source>
        <dbReference type="ARBA" id="ARBA00022946"/>
    </source>
</evidence>
<evidence type="ECO:0000313" key="13">
    <source>
        <dbReference type="EMBL" id="QEC54991.1"/>
    </source>
</evidence>
<dbReference type="PRINTS" id="PR00411">
    <property type="entry name" value="PNDRDTASEI"/>
</dbReference>
<dbReference type="Proteomes" id="UP000321204">
    <property type="component" value="Chromosome"/>
</dbReference>
<evidence type="ECO:0000259" key="11">
    <source>
        <dbReference type="Pfam" id="PF07992"/>
    </source>
</evidence>
<keyword evidence="3" id="KW-0285">Flavoprotein</keyword>
<keyword evidence="7" id="KW-0520">NAD</keyword>
<dbReference type="InterPro" id="IPR054585">
    <property type="entry name" value="NDH2-like_C"/>
</dbReference>
<comment type="catalytic activity">
    <reaction evidence="8">
        <text>a quinone + NADH + H(+) = a quinol + NAD(+)</text>
        <dbReference type="Rhea" id="RHEA:46160"/>
        <dbReference type="ChEBI" id="CHEBI:15378"/>
        <dbReference type="ChEBI" id="CHEBI:24646"/>
        <dbReference type="ChEBI" id="CHEBI:57540"/>
        <dbReference type="ChEBI" id="CHEBI:57945"/>
        <dbReference type="ChEBI" id="CHEBI:132124"/>
        <dbReference type="EC" id="1.6.5.9"/>
    </reaction>
</comment>
<dbReference type="PANTHER" id="PTHR43706">
    <property type="entry name" value="NADH DEHYDROGENASE"/>
    <property type="match status" value="1"/>
</dbReference>
<accession>A0A5B8UE78</accession>
<dbReference type="KEGG" id="fgg:FSB75_03425"/>
<dbReference type="InterPro" id="IPR023753">
    <property type="entry name" value="FAD/NAD-binding_dom"/>
</dbReference>
<evidence type="ECO:0000256" key="4">
    <source>
        <dbReference type="ARBA" id="ARBA00022827"/>
    </source>
</evidence>
<gene>
    <name evidence="13" type="ORF">FSB75_03425</name>
</gene>
<keyword evidence="5" id="KW-0809">Transit peptide</keyword>
<proteinExistence type="inferred from homology"/>
<sequence>MPYKVVIVGAGFAGLRLARKLNNHPGFDVLLIDRFNYHQFQPLFYQVATAALDASNISFPLRKAFHKSKNVRIRVEEVKSINTAQNKIVTESEELSYDFLILALGADTNFFGNQTMEQQTFPMKSTVEALQIRHRLIQNFEDALLAKNEEDVQRLMNIVVVGGGATGVEVSGALAEMKRYVLPKDYPELDFSKMNIYLVEGGDRTLGSMSEKSSEDSRRYLENLGVTIRTKNVVKDYDGQKVTLADGNTIPANTVIWAAGIKGNVPEGIDKTLVVRGNRIKVDRHCLMQGSQNVYVLGDLAYMETAKWPKGHPQVASVAIQQADLLAKNLKLFERKSNDVYEFEYNDKGSMATVGRNKAVVDIPKPTMHVRGFFAWLIWMGLHLFLILGVKNRIIIFINWIYSYLTYDQSLRLIFREFYRPKQRPQEVRQITTASNPASSPQPAQTAPAVPTSGDLKQAADFKR</sequence>
<dbReference type="AlphaFoldDB" id="A0A5B8UE78"/>
<evidence type="ECO:0000256" key="8">
    <source>
        <dbReference type="ARBA" id="ARBA00047599"/>
    </source>
</evidence>
<dbReference type="EMBL" id="CP042433">
    <property type="protein sequence ID" value="QEC54991.1"/>
    <property type="molecule type" value="Genomic_DNA"/>
</dbReference>
<keyword evidence="10" id="KW-1133">Transmembrane helix</keyword>
<evidence type="ECO:0000256" key="2">
    <source>
        <dbReference type="ARBA" id="ARBA00012637"/>
    </source>
</evidence>
<feature type="transmembrane region" description="Helical" evidence="10">
    <location>
        <begin position="373"/>
        <end position="390"/>
    </location>
</feature>
<evidence type="ECO:0000256" key="6">
    <source>
        <dbReference type="ARBA" id="ARBA00023002"/>
    </source>
</evidence>
<dbReference type="GO" id="GO:0050136">
    <property type="term" value="F:NADH dehydrogenase (quinone) (non-electrogenic) activity"/>
    <property type="evidence" value="ECO:0007669"/>
    <property type="project" value="UniProtKB-EC"/>
</dbReference>
<dbReference type="SUPFAM" id="SSF51905">
    <property type="entry name" value="FAD/NAD(P)-binding domain"/>
    <property type="match status" value="1"/>
</dbReference>
<evidence type="ECO:0000256" key="9">
    <source>
        <dbReference type="SAM" id="MobiDB-lite"/>
    </source>
</evidence>
<dbReference type="InterPro" id="IPR036188">
    <property type="entry name" value="FAD/NAD-bd_sf"/>
</dbReference>
<keyword evidence="4" id="KW-0274">FAD</keyword>
<dbReference type="InterPro" id="IPR045024">
    <property type="entry name" value="NDH-2"/>
</dbReference>
<evidence type="ECO:0000256" key="10">
    <source>
        <dbReference type="SAM" id="Phobius"/>
    </source>
</evidence>
<evidence type="ECO:0000256" key="7">
    <source>
        <dbReference type="ARBA" id="ARBA00023027"/>
    </source>
</evidence>
<feature type="region of interest" description="Disordered" evidence="9">
    <location>
        <begin position="424"/>
        <end position="464"/>
    </location>
</feature>
<dbReference type="PRINTS" id="PR00368">
    <property type="entry name" value="FADPNR"/>
</dbReference>
<feature type="domain" description="FAD/NAD(P)-binding" evidence="11">
    <location>
        <begin position="3"/>
        <end position="323"/>
    </location>
</feature>
<protein>
    <recommendedName>
        <fullName evidence="2">NADH:ubiquinone reductase (non-electrogenic)</fullName>
        <ecNumber evidence="2">1.6.5.9</ecNumber>
    </recommendedName>
</protein>
<feature type="compositionally biased region" description="Low complexity" evidence="9">
    <location>
        <begin position="432"/>
        <end position="453"/>
    </location>
</feature>
<evidence type="ECO:0000259" key="12">
    <source>
        <dbReference type="Pfam" id="PF22366"/>
    </source>
</evidence>
<keyword evidence="10" id="KW-0472">Membrane</keyword>
<dbReference type="OrthoDB" id="9781621at2"/>
<evidence type="ECO:0000256" key="3">
    <source>
        <dbReference type="ARBA" id="ARBA00022630"/>
    </source>
</evidence>
<organism evidence="13 14">
    <name type="scientific">Flavisolibacter ginsenosidimutans</name>
    <dbReference type="NCBI Taxonomy" id="661481"/>
    <lineage>
        <taxon>Bacteria</taxon>
        <taxon>Pseudomonadati</taxon>
        <taxon>Bacteroidota</taxon>
        <taxon>Chitinophagia</taxon>
        <taxon>Chitinophagales</taxon>
        <taxon>Chitinophagaceae</taxon>
        <taxon>Flavisolibacter</taxon>
    </lineage>
</organism>
<evidence type="ECO:0000256" key="1">
    <source>
        <dbReference type="ARBA" id="ARBA00005272"/>
    </source>
</evidence>
<dbReference type="Pfam" id="PF22366">
    <property type="entry name" value="NDH2_C"/>
    <property type="match status" value="1"/>
</dbReference>
<dbReference type="EC" id="1.6.5.9" evidence="2"/>
<name>A0A5B8UE78_9BACT</name>
<reference evidence="13 14" key="1">
    <citation type="journal article" date="2015" name="Int. J. Syst. Evol. Microbiol.">
        <title>Flavisolibacter ginsenosidimutans sp. nov., with ginsenoside-converting activity isolated from soil used for cultivating ginseng.</title>
        <authorList>
            <person name="Zhao Y."/>
            <person name="Liu Q."/>
            <person name="Kang M.S."/>
            <person name="Jin F."/>
            <person name="Yu H."/>
            <person name="Im W.T."/>
        </authorList>
    </citation>
    <scope>NUCLEOTIDE SEQUENCE [LARGE SCALE GENOMIC DNA]</scope>
    <source>
        <strain evidence="13 14">Gsoil 636</strain>
    </source>
</reference>
<dbReference type="RefSeq" id="WP_146782792.1">
    <property type="nucleotide sequence ID" value="NZ_BAABIO010000006.1"/>
</dbReference>
<dbReference type="PANTHER" id="PTHR43706:SF47">
    <property type="entry name" value="EXTERNAL NADH-UBIQUINONE OXIDOREDUCTASE 1, MITOCHONDRIAL-RELATED"/>
    <property type="match status" value="1"/>
</dbReference>
<dbReference type="Gene3D" id="3.50.50.100">
    <property type="match status" value="1"/>
</dbReference>
<keyword evidence="10" id="KW-0812">Transmembrane</keyword>
<dbReference type="Pfam" id="PF07992">
    <property type="entry name" value="Pyr_redox_2"/>
    <property type="match status" value="1"/>
</dbReference>
<evidence type="ECO:0000313" key="14">
    <source>
        <dbReference type="Proteomes" id="UP000321204"/>
    </source>
</evidence>
<keyword evidence="6" id="KW-0560">Oxidoreductase</keyword>